<evidence type="ECO:0000259" key="7">
    <source>
        <dbReference type="PROSITE" id="PS50983"/>
    </source>
</evidence>
<evidence type="ECO:0000313" key="8">
    <source>
        <dbReference type="EMBL" id="MFC3763369.1"/>
    </source>
</evidence>
<evidence type="ECO:0000256" key="4">
    <source>
        <dbReference type="ARBA" id="ARBA00022729"/>
    </source>
</evidence>
<evidence type="ECO:0000313" key="9">
    <source>
        <dbReference type="Proteomes" id="UP001595699"/>
    </source>
</evidence>
<feature type="compositionally biased region" description="Low complexity" evidence="5">
    <location>
        <begin position="37"/>
        <end position="47"/>
    </location>
</feature>
<dbReference type="Proteomes" id="UP001595699">
    <property type="component" value="Unassembled WGS sequence"/>
</dbReference>
<feature type="chain" id="PRO_5046634378" evidence="6">
    <location>
        <begin position="18"/>
        <end position="336"/>
    </location>
</feature>
<gene>
    <name evidence="8" type="ORF">ACFOUW_21200</name>
</gene>
<accession>A0ABV7YEY4</accession>
<protein>
    <submittedName>
        <fullName evidence="8">ABC transporter substrate-binding protein</fullName>
    </submittedName>
</protein>
<feature type="domain" description="Fe/B12 periplasmic-binding" evidence="7">
    <location>
        <begin position="70"/>
        <end position="333"/>
    </location>
</feature>
<evidence type="ECO:0000256" key="3">
    <source>
        <dbReference type="ARBA" id="ARBA00022448"/>
    </source>
</evidence>
<evidence type="ECO:0000256" key="2">
    <source>
        <dbReference type="ARBA" id="ARBA00008814"/>
    </source>
</evidence>
<dbReference type="PANTHER" id="PTHR30532:SF1">
    <property type="entry name" value="IRON(3+)-HYDROXAMATE-BINDING PROTEIN FHUD"/>
    <property type="match status" value="1"/>
</dbReference>
<feature type="region of interest" description="Disordered" evidence="5">
    <location>
        <begin position="28"/>
        <end position="47"/>
    </location>
</feature>
<dbReference type="CDD" id="cd01146">
    <property type="entry name" value="FhuD"/>
    <property type="match status" value="1"/>
</dbReference>
<dbReference type="PROSITE" id="PS51257">
    <property type="entry name" value="PROKAR_LIPOPROTEIN"/>
    <property type="match status" value="1"/>
</dbReference>
<dbReference type="InterPro" id="IPR051313">
    <property type="entry name" value="Bact_iron-sidero_bind"/>
</dbReference>
<evidence type="ECO:0000256" key="5">
    <source>
        <dbReference type="SAM" id="MobiDB-lite"/>
    </source>
</evidence>
<keyword evidence="9" id="KW-1185">Reference proteome</keyword>
<dbReference type="PROSITE" id="PS50983">
    <property type="entry name" value="FE_B12_PBP"/>
    <property type="match status" value="1"/>
</dbReference>
<comment type="similarity">
    <text evidence="2">Belongs to the bacterial solute-binding protein 8 family.</text>
</comment>
<name>A0ABV7YEY4_9ACTN</name>
<keyword evidence="3" id="KW-0813">Transport</keyword>
<evidence type="ECO:0000256" key="1">
    <source>
        <dbReference type="ARBA" id="ARBA00004196"/>
    </source>
</evidence>
<dbReference type="Gene3D" id="3.40.50.1980">
    <property type="entry name" value="Nitrogenase molybdenum iron protein domain"/>
    <property type="match status" value="2"/>
</dbReference>
<dbReference type="Pfam" id="PF01497">
    <property type="entry name" value="Peripla_BP_2"/>
    <property type="match status" value="1"/>
</dbReference>
<proteinExistence type="inferred from homology"/>
<sequence length="336" mass="35643">MAVRQMAVVTAAVLAVAALVGCGANTTNEPHEPAAEGPTASASAPDDAAGFPLTVKHAMGETTIPAKPKRVVALDASMVDDALLLGTPVVGFTSYRAIGDELPEYLGDARDTLAKDAQSVGTLEEPSLEKIIALQPDLILSAKVRHEKIYDKLSAIAPTVFSETTGPSWKKNIELIGTALGEETKAKDELARYEKRAKAIGDAINAKAGNPTISVVRFVDGPTRLYQKASFSGIVLQDAGLARPKAQDVEDFALEISAEETLKAEADDIFVTTYADEAGVSAKTKGQIQGGALWKKLQGRVHEVQDTLWMTPCSIQGAEYILDDLAKAFEVDPQRG</sequence>
<comment type="caution">
    <text evidence="8">The sequence shown here is derived from an EMBL/GenBank/DDBJ whole genome shotgun (WGS) entry which is preliminary data.</text>
</comment>
<evidence type="ECO:0000256" key="6">
    <source>
        <dbReference type="SAM" id="SignalP"/>
    </source>
</evidence>
<dbReference type="SUPFAM" id="SSF53807">
    <property type="entry name" value="Helical backbone' metal receptor"/>
    <property type="match status" value="1"/>
</dbReference>
<comment type="subcellular location">
    <subcellularLocation>
        <location evidence="1">Cell envelope</location>
    </subcellularLocation>
</comment>
<organism evidence="8 9">
    <name type="scientific">Tenggerimyces flavus</name>
    <dbReference type="NCBI Taxonomy" id="1708749"/>
    <lineage>
        <taxon>Bacteria</taxon>
        <taxon>Bacillati</taxon>
        <taxon>Actinomycetota</taxon>
        <taxon>Actinomycetes</taxon>
        <taxon>Propionibacteriales</taxon>
        <taxon>Nocardioidaceae</taxon>
        <taxon>Tenggerimyces</taxon>
    </lineage>
</organism>
<reference evidence="9" key="1">
    <citation type="journal article" date="2019" name="Int. J. Syst. Evol. Microbiol.">
        <title>The Global Catalogue of Microorganisms (GCM) 10K type strain sequencing project: providing services to taxonomists for standard genome sequencing and annotation.</title>
        <authorList>
            <consortium name="The Broad Institute Genomics Platform"/>
            <consortium name="The Broad Institute Genome Sequencing Center for Infectious Disease"/>
            <person name="Wu L."/>
            <person name="Ma J."/>
        </authorList>
    </citation>
    <scope>NUCLEOTIDE SEQUENCE [LARGE SCALE GENOMIC DNA]</scope>
    <source>
        <strain evidence="9">CGMCC 4.7241</strain>
    </source>
</reference>
<keyword evidence="4 6" id="KW-0732">Signal</keyword>
<feature type="signal peptide" evidence="6">
    <location>
        <begin position="1"/>
        <end position="17"/>
    </location>
</feature>
<dbReference type="RefSeq" id="WP_239553826.1">
    <property type="nucleotide sequence ID" value="NZ_JAFBCM010000001.1"/>
</dbReference>
<dbReference type="EMBL" id="JBHRZH010000018">
    <property type="protein sequence ID" value="MFC3763369.1"/>
    <property type="molecule type" value="Genomic_DNA"/>
</dbReference>
<dbReference type="PANTHER" id="PTHR30532">
    <property type="entry name" value="IRON III DICITRATE-BINDING PERIPLASMIC PROTEIN"/>
    <property type="match status" value="1"/>
</dbReference>
<dbReference type="InterPro" id="IPR002491">
    <property type="entry name" value="ABC_transptr_periplasmic_BD"/>
</dbReference>